<feature type="region of interest" description="Disordered" evidence="1">
    <location>
        <begin position="94"/>
        <end position="123"/>
    </location>
</feature>
<evidence type="ECO:0000313" key="2">
    <source>
        <dbReference type="EMBL" id="EDM17893.1"/>
    </source>
</evidence>
<reference evidence="2 3" key="2">
    <citation type="submission" date="2005-09" db="EMBL/GenBank/DDBJ databases">
        <authorList>
            <person name="Mural R.J."/>
            <person name="Li P.W."/>
            <person name="Adams M.D."/>
            <person name="Amanatides P.G."/>
            <person name="Baden-Tillson H."/>
            <person name="Barnstead M."/>
            <person name="Chin S.H."/>
            <person name="Dew I."/>
            <person name="Evans C.A."/>
            <person name="Ferriera S."/>
            <person name="Flanigan M."/>
            <person name="Fosler C."/>
            <person name="Glodek A."/>
            <person name="Gu Z."/>
            <person name="Holt R.A."/>
            <person name="Jennings D."/>
            <person name="Kraft C.L."/>
            <person name="Lu F."/>
            <person name="Nguyen T."/>
            <person name="Nusskern D.R."/>
            <person name="Pfannkoch C.M."/>
            <person name="Sitter C."/>
            <person name="Sutton G.G."/>
            <person name="Venter J.C."/>
            <person name="Wang Z."/>
            <person name="Woodage T."/>
            <person name="Zheng X.H."/>
            <person name="Zhong F."/>
        </authorList>
    </citation>
    <scope>NUCLEOTIDE SEQUENCE [LARGE SCALE GENOMIC DNA]</scope>
    <source>
        <strain evidence="2">BN</strain>
        <strain evidence="3">BN, Sprague-Dawley</strain>
    </source>
</reference>
<gene>
    <name evidence="2" type="primary">LOC499240</name>
    <name evidence="2" type="ORF">rCG_39407</name>
</gene>
<dbReference type="EMBL" id="CH473956">
    <property type="protein sequence ID" value="EDM17893.1"/>
    <property type="molecule type" value="Genomic_DNA"/>
</dbReference>
<name>A6I7Y6_RAT</name>
<dbReference type="Proteomes" id="UP000234681">
    <property type="component" value="Chromosome 1"/>
</dbReference>
<sequence length="123" mass="13277">MARQLRCLWTGSGGCPPQSGRRPWKDYKHLTPGTATVLVSGHLTALGWDPILDALHTGILWTLPFYALPASPVPAASFSVRAAALWWDLAGGLSPGPQSSQPENSQSQRSPQLSSCPYKVLKR</sequence>
<feature type="compositionally biased region" description="Low complexity" evidence="1">
    <location>
        <begin position="94"/>
        <end position="112"/>
    </location>
</feature>
<organism evidence="2 3">
    <name type="scientific">Rattus norvegicus</name>
    <name type="common">Rat</name>
    <dbReference type="NCBI Taxonomy" id="10116"/>
    <lineage>
        <taxon>Eukaryota</taxon>
        <taxon>Metazoa</taxon>
        <taxon>Chordata</taxon>
        <taxon>Craniata</taxon>
        <taxon>Vertebrata</taxon>
        <taxon>Euteleostomi</taxon>
        <taxon>Mammalia</taxon>
        <taxon>Eutheria</taxon>
        <taxon>Euarchontoglires</taxon>
        <taxon>Glires</taxon>
        <taxon>Rodentia</taxon>
        <taxon>Myomorpha</taxon>
        <taxon>Muroidea</taxon>
        <taxon>Muridae</taxon>
        <taxon>Murinae</taxon>
        <taxon>Rattus</taxon>
    </lineage>
</organism>
<dbReference type="EMBL" id="CH473956">
    <property type="protein sequence ID" value="EDM17894.1"/>
    <property type="molecule type" value="Genomic_DNA"/>
</dbReference>
<evidence type="ECO:0000256" key="1">
    <source>
        <dbReference type="SAM" id="MobiDB-lite"/>
    </source>
</evidence>
<accession>A6I7Y6</accession>
<proteinExistence type="predicted"/>
<dbReference type="AlphaFoldDB" id="A6I7Y6"/>
<protein>
    <submittedName>
        <fullName evidence="2">Similar to predicted gene ICRFP703B1614Q5.5, isoform CRA_a</fullName>
    </submittedName>
</protein>
<evidence type="ECO:0000313" key="3">
    <source>
        <dbReference type="Proteomes" id="UP000234681"/>
    </source>
</evidence>
<reference evidence="2" key="1">
    <citation type="journal article" date="2005" name="Genome Res.">
        <title>Gene and alternative splicing annotation with AIR.</title>
        <authorList>
            <person name="Florea L."/>
            <person name="Di Francesco V."/>
            <person name="Miller J."/>
            <person name="Turner R."/>
            <person name="Yao A."/>
            <person name="Harris M."/>
            <person name="Walenz B."/>
            <person name="Mobarry C."/>
            <person name="Merkulov G.V."/>
            <person name="Charlab R."/>
            <person name="Dew I."/>
            <person name="Deng Z."/>
            <person name="Istrail S."/>
            <person name="Li P."/>
            <person name="Sutton G."/>
        </authorList>
    </citation>
    <scope>NUCLEOTIDE SEQUENCE</scope>
    <source>
        <strain evidence="2">BN</strain>
    </source>
</reference>